<accession>G0MQG0</accession>
<keyword evidence="1" id="KW-0472">Membrane</keyword>
<dbReference type="FunCoup" id="G0MQG0">
    <property type="interactions" value="1115"/>
</dbReference>
<sequence>MRTPEGGFQRGAFPRYKKPSLPLVDSIILRKMHSPTILLLLSAIIGLASGTIYWKNGPSRHAESRKDAAEKAQTQINLVLEAFEAKNVELLYELIPFGTEIDHFLKNRAAIHKPFSVQVKEADELRGTIVAAVRIHETINGVPKNERALLSFEENPLSPTGYKIRHGFFCKEKCMIKMRYFDK</sequence>
<dbReference type="Proteomes" id="UP000008068">
    <property type="component" value="Unassembled WGS sequence"/>
</dbReference>
<proteinExistence type="predicted"/>
<dbReference type="InParanoid" id="G0MQG0"/>
<dbReference type="AlphaFoldDB" id="G0MQG0"/>
<evidence type="ECO:0000256" key="1">
    <source>
        <dbReference type="SAM" id="Phobius"/>
    </source>
</evidence>
<dbReference type="eggNOG" id="ENOG502TJB4">
    <property type="taxonomic scope" value="Eukaryota"/>
</dbReference>
<keyword evidence="1" id="KW-0812">Transmembrane</keyword>
<gene>
    <name evidence="2" type="ORF">CAEBREN_21299</name>
</gene>
<protein>
    <submittedName>
        <fullName evidence="2">Uncharacterized protein</fullName>
    </submittedName>
</protein>
<keyword evidence="3" id="KW-1185">Reference proteome</keyword>
<reference evidence="3" key="1">
    <citation type="submission" date="2011-07" db="EMBL/GenBank/DDBJ databases">
        <authorList>
            <consortium name="Caenorhabditis brenneri Sequencing and Analysis Consortium"/>
            <person name="Wilson R.K."/>
        </authorList>
    </citation>
    <scope>NUCLEOTIDE SEQUENCE [LARGE SCALE GENOMIC DNA]</scope>
    <source>
        <strain evidence="3">PB2801</strain>
    </source>
</reference>
<keyword evidence="1" id="KW-1133">Transmembrane helix</keyword>
<dbReference type="EMBL" id="GL379806">
    <property type="protein sequence ID" value="EGT40796.1"/>
    <property type="molecule type" value="Genomic_DNA"/>
</dbReference>
<evidence type="ECO:0000313" key="2">
    <source>
        <dbReference type="EMBL" id="EGT40796.1"/>
    </source>
</evidence>
<feature type="transmembrane region" description="Helical" evidence="1">
    <location>
        <begin position="36"/>
        <end position="54"/>
    </location>
</feature>
<organism evidence="3">
    <name type="scientific">Caenorhabditis brenneri</name>
    <name type="common">Nematode worm</name>
    <dbReference type="NCBI Taxonomy" id="135651"/>
    <lineage>
        <taxon>Eukaryota</taxon>
        <taxon>Metazoa</taxon>
        <taxon>Ecdysozoa</taxon>
        <taxon>Nematoda</taxon>
        <taxon>Chromadorea</taxon>
        <taxon>Rhabditida</taxon>
        <taxon>Rhabditina</taxon>
        <taxon>Rhabditomorpha</taxon>
        <taxon>Rhabditoidea</taxon>
        <taxon>Rhabditidae</taxon>
        <taxon>Peloderinae</taxon>
        <taxon>Caenorhabditis</taxon>
    </lineage>
</organism>
<name>G0MQG0_CAEBE</name>
<evidence type="ECO:0000313" key="3">
    <source>
        <dbReference type="Proteomes" id="UP000008068"/>
    </source>
</evidence>
<dbReference type="HOGENOM" id="CLU_120140_0_0_1"/>